<keyword evidence="2" id="KW-1185">Reference proteome</keyword>
<proteinExistence type="predicted"/>
<dbReference type="OrthoDB" id="530515at2"/>
<dbReference type="AlphaFoldDB" id="A0A543I723"/>
<evidence type="ECO:0000313" key="2">
    <source>
        <dbReference type="Proteomes" id="UP000318331"/>
    </source>
</evidence>
<dbReference type="RefSeq" id="WP_141916651.1">
    <property type="nucleotide sequence ID" value="NZ_BAAAYS010000003.1"/>
</dbReference>
<protein>
    <submittedName>
        <fullName evidence="1">Uncharacterized protein</fullName>
    </submittedName>
</protein>
<organism evidence="1 2">
    <name type="scientific">Klugiella xanthotipulae</name>
    <dbReference type="NCBI Taxonomy" id="244735"/>
    <lineage>
        <taxon>Bacteria</taxon>
        <taxon>Bacillati</taxon>
        <taxon>Actinomycetota</taxon>
        <taxon>Actinomycetes</taxon>
        <taxon>Micrococcales</taxon>
        <taxon>Microbacteriaceae</taxon>
        <taxon>Klugiella</taxon>
    </lineage>
</organism>
<dbReference type="Proteomes" id="UP000318331">
    <property type="component" value="Unassembled WGS sequence"/>
</dbReference>
<name>A0A543I723_9MICO</name>
<sequence>MAKLRVHSDRVEIHLSPVEKALSFHTKDIVIRRADITSAVITDEPWGWIRGVRSPGSITPRTFAYGTWKFYGGKDFLLLRGRRRRAVVIDIDVAEEDPQDGPSAVQILAEAPAAVPADGLEMEPESGAELGRFSRIIISTNHATQLVTALRLSHDDDVSMRVPGKP</sequence>
<gene>
    <name evidence="1" type="ORF">FB466_1243</name>
</gene>
<comment type="caution">
    <text evidence="1">The sequence shown here is derived from an EMBL/GenBank/DDBJ whole genome shotgun (WGS) entry which is preliminary data.</text>
</comment>
<accession>A0A543I723</accession>
<dbReference type="EMBL" id="VFPN01000001">
    <property type="protein sequence ID" value="TQM66403.1"/>
    <property type="molecule type" value="Genomic_DNA"/>
</dbReference>
<evidence type="ECO:0000313" key="1">
    <source>
        <dbReference type="EMBL" id="TQM66403.1"/>
    </source>
</evidence>
<reference evidence="1 2" key="1">
    <citation type="submission" date="2019-06" db="EMBL/GenBank/DDBJ databases">
        <title>Sequencing the genomes of 1000 actinobacteria strains.</title>
        <authorList>
            <person name="Klenk H.-P."/>
        </authorList>
    </citation>
    <scope>NUCLEOTIDE SEQUENCE [LARGE SCALE GENOMIC DNA]</scope>
    <source>
        <strain evidence="1 2">DSM 18031</strain>
    </source>
</reference>